<dbReference type="PANTHER" id="PTHR42659">
    <property type="entry name" value="XANTHINE DEHYDROGENASE SUBUNIT C-RELATED"/>
    <property type="match status" value="1"/>
</dbReference>
<dbReference type="InterPro" id="IPR016167">
    <property type="entry name" value="FAD-bd_PCMH_sub1"/>
</dbReference>
<dbReference type="InterPro" id="IPR036683">
    <property type="entry name" value="CO_DH_flav_C_dom_sf"/>
</dbReference>
<dbReference type="SMART" id="SM01092">
    <property type="entry name" value="CO_deh_flav_C"/>
    <property type="match status" value="1"/>
</dbReference>
<dbReference type="InterPro" id="IPR016166">
    <property type="entry name" value="FAD-bd_PCMH"/>
</dbReference>
<dbReference type="RefSeq" id="WP_343986801.1">
    <property type="nucleotide sequence ID" value="NZ_BAAAJG010000027.1"/>
</dbReference>
<dbReference type="InterPro" id="IPR002346">
    <property type="entry name" value="Mopterin_DH_FAD-bd"/>
</dbReference>
<evidence type="ECO:0000313" key="4">
    <source>
        <dbReference type="Proteomes" id="UP001597145"/>
    </source>
</evidence>
<dbReference type="InterPro" id="IPR016169">
    <property type="entry name" value="FAD-bd_PCMH_sub2"/>
</dbReference>
<dbReference type="Pfam" id="PF00941">
    <property type="entry name" value="FAD_binding_5"/>
    <property type="match status" value="1"/>
</dbReference>
<proteinExistence type="predicted"/>
<dbReference type="InterPro" id="IPR051312">
    <property type="entry name" value="Diverse_Substr_Oxidored"/>
</dbReference>
<dbReference type="SUPFAM" id="SSF56176">
    <property type="entry name" value="FAD-binding/transporter-associated domain-like"/>
    <property type="match status" value="1"/>
</dbReference>
<dbReference type="Gene3D" id="3.30.390.50">
    <property type="entry name" value="CO dehydrogenase flavoprotein, C-terminal domain"/>
    <property type="match status" value="1"/>
</dbReference>
<evidence type="ECO:0000256" key="1">
    <source>
        <dbReference type="ARBA" id="ARBA00023002"/>
    </source>
</evidence>
<sequence length="332" mass="35083">MRPFTYERPGDARAAVDLVTADPEATFLAGGTNLVDHLRLGVATPHMLVDVTSLTSDVIEDRGGGLWIGAAARNSDVAAHPDVRERYPLLAQALLAGASGQLRNMATTGGNLMQRTRCVYFQDVTTPCNKRAPGTGCSAIGGYTRHHSILGASEHCVATHPSDMAVAMAALDAQVRVLGRDGERLVPVTELYRLPGDDPSRDTTLTHGELILGVELPDVPAVRRSRYRKVRDRASYAFALVSVAAALDLADGVVRDARIAFGGVAHAPWRAWAAEDVLRDGPSSLMAFAAAADASIVAAEGVPGLDGGNAFKIPLLHRTLVAVLRDLAAEEA</sequence>
<dbReference type="SUPFAM" id="SSF55447">
    <property type="entry name" value="CO dehydrogenase flavoprotein C-terminal domain-like"/>
    <property type="match status" value="1"/>
</dbReference>
<dbReference type="PROSITE" id="PS51387">
    <property type="entry name" value="FAD_PCMH"/>
    <property type="match status" value="1"/>
</dbReference>
<evidence type="ECO:0000313" key="3">
    <source>
        <dbReference type="EMBL" id="MFD1532325.1"/>
    </source>
</evidence>
<evidence type="ECO:0000259" key="2">
    <source>
        <dbReference type="PROSITE" id="PS51387"/>
    </source>
</evidence>
<gene>
    <name evidence="3" type="ORF">ACFSCY_23125</name>
</gene>
<dbReference type="Pfam" id="PF03450">
    <property type="entry name" value="CO_deh_flav_C"/>
    <property type="match status" value="1"/>
</dbReference>
<keyword evidence="4" id="KW-1185">Reference proteome</keyword>
<dbReference type="EMBL" id="JBHUCP010000018">
    <property type="protein sequence ID" value="MFD1532325.1"/>
    <property type="molecule type" value="Genomic_DNA"/>
</dbReference>
<organism evidence="3 4">
    <name type="scientific">Pseudonocardia aurantiaca</name>
    <dbReference type="NCBI Taxonomy" id="75290"/>
    <lineage>
        <taxon>Bacteria</taxon>
        <taxon>Bacillati</taxon>
        <taxon>Actinomycetota</taxon>
        <taxon>Actinomycetes</taxon>
        <taxon>Pseudonocardiales</taxon>
        <taxon>Pseudonocardiaceae</taxon>
        <taxon>Pseudonocardia</taxon>
    </lineage>
</organism>
<dbReference type="Gene3D" id="3.30.43.10">
    <property type="entry name" value="Uridine Diphospho-n-acetylenolpyruvylglucosamine Reductase, domain 2"/>
    <property type="match status" value="1"/>
</dbReference>
<dbReference type="Proteomes" id="UP001597145">
    <property type="component" value="Unassembled WGS sequence"/>
</dbReference>
<dbReference type="Gene3D" id="3.30.465.10">
    <property type="match status" value="2"/>
</dbReference>
<dbReference type="InterPro" id="IPR005107">
    <property type="entry name" value="CO_DH_flav_C"/>
</dbReference>
<dbReference type="InterPro" id="IPR036318">
    <property type="entry name" value="FAD-bd_PCMH-like_sf"/>
</dbReference>
<reference evidence="4" key="1">
    <citation type="journal article" date="2019" name="Int. J. Syst. Evol. Microbiol.">
        <title>The Global Catalogue of Microorganisms (GCM) 10K type strain sequencing project: providing services to taxonomists for standard genome sequencing and annotation.</title>
        <authorList>
            <consortium name="The Broad Institute Genomics Platform"/>
            <consortium name="The Broad Institute Genome Sequencing Center for Infectious Disease"/>
            <person name="Wu L."/>
            <person name="Ma J."/>
        </authorList>
    </citation>
    <scope>NUCLEOTIDE SEQUENCE [LARGE SCALE GENOMIC DNA]</scope>
    <source>
        <strain evidence="4">JCM 12165</strain>
    </source>
</reference>
<feature type="domain" description="FAD-binding PCMH-type" evidence="2">
    <location>
        <begin position="1"/>
        <end position="221"/>
    </location>
</feature>
<name>A0ABW4FPS3_9PSEU</name>
<comment type="caution">
    <text evidence="3">The sequence shown here is derived from an EMBL/GenBank/DDBJ whole genome shotgun (WGS) entry which is preliminary data.</text>
</comment>
<protein>
    <submittedName>
        <fullName evidence="3">Xanthine dehydrogenase family protein subunit M</fullName>
    </submittedName>
</protein>
<dbReference type="PANTHER" id="PTHR42659:SF1">
    <property type="entry name" value="OXIDOREDUCTASE"/>
    <property type="match status" value="1"/>
</dbReference>
<accession>A0ABW4FPS3</accession>
<keyword evidence="1" id="KW-0560">Oxidoreductase</keyword>